<evidence type="ECO:0000313" key="7">
    <source>
        <dbReference type="Proteomes" id="UP000007797"/>
    </source>
</evidence>
<keyword evidence="2" id="KW-0227">DNA damage</keyword>
<dbReference type="GO" id="GO:0005634">
    <property type="term" value="C:nucleus"/>
    <property type="evidence" value="ECO:0007669"/>
    <property type="project" value="TreeGrafter"/>
</dbReference>
<gene>
    <name evidence="6" type="ORF">DFA_02425</name>
</gene>
<dbReference type="GO" id="GO:0045002">
    <property type="term" value="P:double-strand break repair via single-strand annealing"/>
    <property type="evidence" value="ECO:0007669"/>
    <property type="project" value="TreeGrafter"/>
</dbReference>
<dbReference type="OMA" id="CRIVDCN"/>
<dbReference type="Gene3D" id="3.30.390.80">
    <property type="entry name" value="DNA repair protein Rad52/59/22"/>
    <property type="match status" value="1"/>
</dbReference>
<keyword evidence="7" id="KW-1185">Reference proteome</keyword>
<sequence length="213" mass="24019">MDNNELSSTAQPNYHLFGKVEFNDEEKQRITRELDTAPSQQDLQTRVAFGKSKVAYMEAWKVIEIANKIFGFNGWSSQLTNMKTDFTDVIGGNYKVGATAILRVTLKDGTFHEDFGFGIAINGCKGLAIENARKGAVSDARKRVLRIFGRALGNQLYQQSYNQQIVANKANPQLPPTLGSNNNQPPVNNNQQPQQQQQQQQQQPQQYEDDFDF</sequence>
<accession>F4PZE8</accession>
<evidence type="ECO:0000256" key="1">
    <source>
        <dbReference type="ARBA" id="ARBA00006638"/>
    </source>
</evidence>
<dbReference type="PANTHER" id="PTHR12132">
    <property type="entry name" value="DNA REPAIR AND RECOMBINATION PROTEIN RAD52, RAD59"/>
    <property type="match status" value="1"/>
</dbReference>
<dbReference type="SUPFAM" id="SSF54768">
    <property type="entry name" value="dsRNA-binding domain-like"/>
    <property type="match status" value="1"/>
</dbReference>
<evidence type="ECO:0000256" key="5">
    <source>
        <dbReference type="SAM" id="MobiDB-lite"/>
    </source>
</evidence>
<dbReference type="FunFam" id="3.30.390.80:FF:000001">
    <property type="entry name" value="DNA repair protein RAD52 homolog"/>
    <property type="match status" value="1"/>
</dbReference>
<dbReference type="PANTHER" id="PTHR12132:SF1">
    <property type="entry name" value="DNA REPAIR PROTEIN RAD52 HOMOLOG"/>
    <property type="match status" value="1"/>
</dbReference>
<dbReference type="GO" id="GO:0000724">
    <property type="term" value="P:double-strand break repair via homologous recombination"/>
    <property type="evidence" value="ECO:0007669"/>
    <property type="project" value="TreeGrafter"/>
</dbReference>
<protein>
    <submittedName>
        <fullName evidence="6">DNA repair and recombination protein rad22</fullName>
    </submittedName>
</protein>
<feature type="region of interest" description="Disordered" evidence="5">
    <location>
        <begin position="171"/>
        <end position="213"/>
    </location>
</feature>
<dbReference type="EMBL" id="GL883016">
    <property type="protein sequence ID" value="EGG19177.1"/>
    <property type="molecule type" value="Genomic_DNA"/>
</dbReference>
<evidence type="ECO:0000256" key="4">
    <source>
        <dbReference type="ARBA" id="ARBA00023204"/>
    </source>
</evidence>
<dbReference type="GeneID" id="14871136"/>
<dbReference type="AlphaFoldDB" id="F4PZE8"/>
<name>F4PZE8_CACFS</name>
<feature type="compositionally biased region" description="Low complexity" evidence="5">
    <location>
        <begin position="181"/>
        <end position="206"/>
    </location>
</feature>
<dbReference type="STRING" id="1054147.F4PZE8"/>
<dbReference type="OrthoDB" id="18467at2759"/>
<dbReference type="InterPro" id="IPR041247">
    <property type="entry name" value="Rad52_fam"/>
</dbReference>
<dbReference type="InterPro" id="IPR042525">
    <property type="entry name" value="Rad52_Rad59_Rad22_sf"/>
</dbReference>
<dbReference type="Pfam" id="PF04098">
    <property type="entry name" value="Rad52_Rad22"/>
    <property type="match status" value="1"/>
</dbReference>
<evidence type="ECO:0000256" key="3">
    <source>
        <dbReference type="ARBA" id="ARBA00023172"/>
    </source>
</evidence>
<evidence type="ECO:0000256" key="2">
    <source>
        <dbReference type="ARBA" id="ARBA00022763"/>
    </source>
</evidence>
<keyword evidence="4" id="KW-0234">DNA repair</keyword>
<evidence type="ECO:0000313" key="6">
    <source>
        <dbReference type="EMBL" id="EGG19177.1"/>
    </source>
</evidence>
<comment type="similarity">
    <text evidence="1">Belongs to the RAD52 family.</text>
</comment>
<dbReference type="Proteomes" id="UP000007797">
    <property type="component" value="Unassembled WGS sequence"/>
</dbReference>
<dbReference type="RefSeq" id="XP_004366810.1">
    <property type="nucleotide sequence ID" value="XM_004366753.1"/>
</dbReference>
<dbReference type="GO" id="GO:0006312">
    <property type="term" value="P:mitotic recombination"/>
    <property type="evidence" value="ECO:0007669"/>
    <property type="project" value="TreeGrafter"/>
</dbReference>
<keyword evidence="3" id="KW-0233">DNA recombination</keyword>
<dbReference type="KEGG" id="dfa:DFA_02425"/>
<organism evidence="6 7">
    <name type="scientific">Cavenderia fasciculata</name>
    <name type="common">Slime mold</name>
    <name type="synonym">Dictyostelium fasciculatum</name>
    <dbReference type="NCBI Taxonomy" id="261658"/>
    <lineage>
        <taxon>Eukaryota</taxon>
        <taxon>Amoebozoa</taxon>
        <taxon>Evosea</taxon>
        <taxon>Eumycetozoa</taxon>
        <taxon>Dictyostelia</taxon>
        <taxon>Acytosteliales</taxon>
        <taxon>Cavenderiaceae</taxon>
        <taxon>Cavenderia</taxon>
    </lineage>
</organism>
<proteinExistence type="inferred from homology"/>
<reference evidence="7" key="1">
    <citation type="journal article" date="2011" name="Genome Res.">
        <title>Phylogeny-wide analysis of social amoeba genomes highlights ancient origins for complex intercellular communication.</title>
        <authorList>
            <person name="Heidel A.J."/>
            <person name="Lawal H.M."/>
            <person name="Felder M."/>
            <person name="Schilde C."/>
            <person name="Helps N.R."/>
            <person name="Tunggal B."/>
            <person name="Rivero F."/>
            <person name="John U."/>
            <person name="Schleicher M."/>
            <person name="Eichinger L."/>
            <person name="Platzer M."/>
            <person name="Noegel A.A."/>
            <person name="Schaap P."/>
            <person name="Gloeckner G."/>
        </authorList>
    </citation>
    <scope>NUCLEOTIDE SEQUENCE [LARGE SCALE GENOMIC DNA]</scope>
    <source>
        <strain evidence="7">SH3</strain>
    </source>
</reference>
<dbReference type="InterPro" id="IPR007232">
    <property type="entry name" value="Rad52_Rad59_Rad22"/>
</dbReference>